<keyword evidence="1" id="KW-0805">Transcription regulation</keyword>
<dbReference type="PROSITE" id="PS00356">
    <property type="entry name" value="HTH_LACI_1"/>
    <property type="match status" value="1"/>
</dbReference>
<dbReference type="Proteomes" id="UP001523566">
    <property type="component" value="Unassembled WGS sequence"/>
</dbReference>
<protein>
    <submittedName>
        <fullName evidence="5">Substrate-binding domain-containing protein</fullName>
    </submittedName>
</protein>
<proteinExistence type="predicted"/>
<evidence type="ECO:0000256" key="3">
    <source>
        <dbReference type="ARBA" id="ARBA00023163"/>
    </source>
</evidence>
<keyword evidence="2" id="KW-0238">DNA-binding</keyword>
<dbReference type="Pfam" id="PF00356">
    <property type="entry name" value="LacI"/>
    <property type="match status" value="1"/>
</dbReference>
<dbReference type="InterPro" id="IPR010982">
    <property type="entry name" value="Lambda_DNA-bd_dom_sf"/>
</dbReference>
<comment type="caution">
    <text evidence="5">The sequence shown here is derived from an EMBL/GenBank/DDBJ whole genome shotgun (WGS) entry which is preliminary data.</text>
</comment>
<feature type="domain" description="HTH lacI-type" evidence="4">
    <location>
        <begin position="3"/>
        <end position="57"/>
    </location>
</feature>
<dbReference type="SMART" id="SM00354">
    <property type="entry name" value="HTH_LACI"/>
    <property type="match status" value="1"/>
</dbReference>
<sequence length="341" mass="38525">MSVTIKEIAQLANVSRATVDKVINHRPGVKKETRDRIETIIEELNYQPNLLGKALVQSKEPMKIGIILTPDHNPFIQTILHGIRRAEQEYSQFGFTIIVKMLTTLEPAELVSILSELETLGVEGIAFIPLDDEQVILKANQLAKNGIAILTWNSKLEGIQDFRYVGQDHVKGGRIAAGLMEKLLPAGGNICIITSSRELSCHQDRLEGFTQRISQCKNPFKILEIRENQDKRDEAFKLTLEYCNLYPEIDGIYLTSSGCDGAVNALSLVNRLYNTRLICHDLVPETEKLLEDDSLDFVLSQSAEVQGYQLVKELFDYLMKKQRPSSHFFEIPVEIITKELV</sequence>
<evidence type="ECO:0000256" key="2">
    <source>
        <dbReference type="ARBA" id="ARBA00023125"/>
    </source>
</evidence>
<dbReference type="InterPro" id="IPR025997">
    <property type="entry name" value="SBP_2_dom"/>
</dbReference>
<accession>A0ABT1E7X0</accession>
<dbReference type="SUPFAM" id="SSF53822">
    <property type="entry name" value="Periplasmic binding protein-like I"/>
    <property type="match status" value="1"/>
</dbReference>
<evidence type="ECO:0000313" key="5">
    <source>
        <dbReference type="EMBL" id="MCP1100956.1"/>
    </source>
</evidence>
<name>A0ABT1E7X0_9FIRM</name>
<evidence type="ECO:0000313" key="6">
    <source>
        <dbReference type="Proteomes" id="UP001523566"/>
    </source>
</evidence>
<evidence type="ECO:0000256" key="1">
    <source>
        <dbReference type="ARBA" id="ARBA00023015"/>
    </source>
</evidence>
<organism evidence="5 6">
    <name type="scientific">Aequitasia blattaphilus</name>
    <dbReference type="NCBI Taxonomy" id="2949332"/>
    <lineage>
        <taxon>Bacteria</taxon>
        <taxon>Bacillati</taxon>
        <taxon>Bacillota</taxon>
        <taxon>Clostridia</taxon>
        <taxon>Lachnospirales</taxon>
        <taxon>Lachnospiraceae</taxon>
        <taxon>Aequitasia</taxon>
    </lineage>
</organism>
<dbReference type="SUPFAM" id="SSF47413">
    <property type="entry name" value="lambda repressor-like DNA-binding domains"/>
    <property type="match status" value="1"/>
</dbReference>
<dbReference type="RefSeq" id="WP_262064741.1">
    <property type="nucleotide sequence ID" value="NZ_JAMXOD010000001.1"/>
</dbReference>
<dbReference type="Gene3D" id="1.10.260.40">
    <property type="entry name" value="lambda repressor-like DNA-binding domains"/>
    <property type="match status" value="1"/>
</dbReference>
<dbReference type="Pfam" id="PF13407">
    <property type="entry name" value="Peripla_BP_4"/>
    <property type="match status" value="1"/>
</dbReference>
<evidence type="ECO:0000259" key="4">
    <source>
        <dbReference type="PROSITE" id="PS50932"/>
    </source>
</evidence>
<dbReference type="PROSITE" id="PS50932">
    <property type="entry name" value="HTH_LACI_2"/>
    <property type="match status" value="1"/>
</dbReference>
<dbReference type="CDD" id="cd01392">
    <property type="entry name" value="HTH_LacI"/>
    <property type="match status" value="1"/>
</dbReference>
<reference evidence="5 6" key="1">
    <citation type="journal article" date="2022" name="Genome Biol. Evol.">
        <title>Host diet, physiology and behaviors set the stage for Lachnospiraceae cladogenesis.</title>
        <authorList>
            <person name="Vera-Ponce De Leon A."/>
            <person name="Schneider M."/>
            <person name="Jahnes B.C."/>
            <person name="Sadowski V."/>
            <person name="Camuy-Velez L.A."/>
            <person name="Duan J."/>
            <person name="Sabree Z.L."/>
        </authorList>
    </citation>
    <scope>NUCLEOTIDE SEQUENCE [LARGE SCALE GENOMIC DNA]</scope>
    <source>
        <strain evidence="5 6">PAL113</strain>
    </source>
</reference>
<keyword evidence="3" id="KW-0804">Transcription</keyword>
<dbReference type="PANTHER" id="PTHR30146:SF109">
    <property type="entry name" value="HTH-TYPE TRANSCRIPTIONAL REGULATOR GALS"/>
    <property type="match status" value="1"/>
</dbReference>
<dbReference type="InterPro" id="IPR028082">
    <property type="entry name" value="Peripla_BP_I"/>
</dbReference>
<dbReference type="CDD" id="cd06307">
    <property type="entry name" value="PBP1_sugar_binding"/>
    <property type="match status" value="1"/>
</dbReference>
<keyword evidence="6" id="KW-1185">Reference proteome</keyword>
<dbReference type="InterPro" id="IPR000843">
    <property type="entry name" value="HTH_LacI"/>
</dbReference>
<gene>
    <name evidence="5" type="ORF">NK125_00840</name>
</gene>
<dbReference type="Gene3D" id="3.40.50.2300">
    <property type="match status" value="2"/>
</dbReference>
<dbReference type="EMBL" id="JAMZFW010000001">
    <property type="protein sequence ID" value="MCP1100956.1"/>
    <property type="molecule type" value="Genomic_DNA"/>
</dbReference>
<dbReference type="PANTHER" id="PTHR30146">
    <property type="entry name" value="LACI-RELATED TRANSCRIPTIONAL REPRESSOR"/>
    <property type="match status" value="1"/>
</dbReference>